<proteinExistence type="predicted"/>
<dbReference type="Proteomes" id="UP000257109">
    <property type="component" value="Unassembled WGS sequence"/>
</dbReference>
<reference evidence="1" key="1">
    <citation type="submission" date="2018-05" db="EMBL/GenBank/DDBJ databases">
        <title>Draft genome of Mucuna pruriens seed.</title>
        <authorList>
            <person name="Nnadi N.E."/>
            <person name="Vos R."/>
            <person name="Hasami M.H."/>
            <person name="Devisetty U.K."/>
            <person name="Aguiy J.C."/>
        </authorList>
    </citation>
    <scope>NUCLEOTIDE SEQUENCE [LARGE SCALE GENOMIC DNA]</scope>
    <source>
        <strain evidence="1">JCA_2017</strain>
    </source>
</reference>
<name>A0A371II77_MUCPR</name>
<keyword evidence="2" id="KW-1185">Reference proteome</keyword>
<dbReference type="AlphaFoldDB" id="A0A371II77"/>
<feature type="non-terminal residue" evidence="1">
    <location>
        <position position="1"/>
    </location>
</feature>
<organism evidence="1 2">
    <name type="scientific">Mucuna pruriens</name>
    <name type="common">Velvet bean</name>
    <name type="synonym">Dolichos pruriens</name>
    <dbReference type="NCBI Taxonomy" id="157652"/>
    <lineage>
        <taxon>Eukaryota</taxon>
        <taxon>Viridiplantae</taxon>
        <taxon>Streptophyta</taxon>
        <taxon>Embryophyta</taxon>
        <taxon>Tracheophyta</taxon>
        <taxon>Spermatophyta</taxon>
        <taxon>Magnoliopsida</taxon>
        <taxon>eudicotyledons</taxon>
        <taxon>Gunneridae</taxon>
        <taxon>Pentapetalae</taxon>
        <taxon>rosids</taxon>
        <taxon>fabids</taxon>
        <taxon>Fabales</taxon>
        <taxon>Fabaceae</taxon>
        <taxon>Papilionoideae</taxon>
        <taxon>50 kb inversion clade</taxon>
        <taxon>NPAAA clade</taxon>
        <taxon>indigoferoid/millettioid clade</taxon>
        <taxon>Phaseoleae</taxon>
        <taxon>Mucuna</taxon>
    </lineage>
</organism>
<protein>
    <submittedName>
        <fullName evidence="1">Uncharacterized protein</fullName>
    </submittedName>
</protein>
<sequence>MDWDVDEMLYIDIYKLINSIEFMEFKYVKQYEIVDLLVGHLINTLDDGFKGDGENECENKIVENKGWGGVNEVAKETCGVNGGEKEDNG</sequence>
<comment type="caution">
    <text evidence="1">The sequence shown here is derived from an EMBL/GenBank/DDBJ whole genome shotgun (WGS) entry which is preliminary data.</text>
</comment>
<accession>A0A371II77</accession>
<evidence type="ECO:0000313" key="2">
    <source>
        <dbReference type="Proteomes" id="UP000257109"/>
    </source>
</evidence>
<dbReference type="EMBL" id="QJKJ01000019">
    <property type="protein sequence ID" value="RDY14761.1"/>
    <property type="molecule type" value="Genomic_DNA"/>
</dbReference>
<gene>
    <name evidence="1" type="ORF">CR513_00112</name>
</gene>
<evidence type="ECO:0000313" key="1">
    <source>
        <dbReference type="EMBL" id="RDY14761.1"/>
    </source>
</evidence>